<gene>
    <name evidence="1" type="ORF">ATO11_03555</name>
</gene>
<evidence type="ECO:0000313" key="2">
    <source>
        <dbReference type="Proteomes" id="UP000036938"/>
    </source>
</evidence>
<keyword evidence="2" id="KW-1185">Reference proteome</keyword>
<comment type="caution">
    <text evidence="1">The sequence shown here is derived from an EMBL/GenBank/DDBJ whole genome shotgun (WGS) entry which is preliminary data.</text>
</comment>
<proteinExistence type="predicted"/>
<evidence type="ECO:0000313" key="1">
    <source>
        <dbReference type="EMBL" id="KNG94508.1"/>
    </source>
</evidence>
<dbReference type="Proteomes" id="UP000036938">
    <property type="component" value="Unassembled WGS sequence"/>
</dbReference>
<dbReference type="EMBL" id="AQQZ01000002">
    <property type="protein sequence ID" value="KNG94508.1"/>
    <property type="molecule type" value="Genomic_DNA"/>
</dbReference>
<accession>A0A0L1JSZ2</accession>
<dbReference type="STRING" id="1317121.ATO11_03555"/>
<protein>
    <submittedName>
        <fullName evidence="1">Uncharacterized protein</fullName>
    </submittedName>
</protein>
<reference evidence="1 2" key="1">
    <citation type="journal article" date="2015" name="Int. J. Syst. Evol. Microbiol.">
        <title>Aestuariivita atlantica sp. nov., isolated from deep sea sediment of the Atlantic Ocean.</title>
        <authorList>
            <person name="Li G."/>
            <person name="Lai Q."/>
            <person name="Du Y."/>
            <person name="Liu X."/>
            <person name="Sun F."/>
            <person name="Shao Z."/>
        </authorList>
    </citation>
    <scope>NUCLEOTIDE SEQUENCE [LARGE SCALE GENOMIC DNA]</scope>
    <source>
        <strain evidence="1 2">22II-S11-z3</strain>
    </source>
</reference>
<sequence length="157" mass="17582">MAVPAAAQVADLETTPKSLFFAGRCMAPVMLREDISTKDLRQLPVQAAVPHLFGEDGEVWQGLDPSVLLVKLQGANCGINVFDEELPEVEAFMDYWLDREDSPFELTERKETDQAVTLLYDGFCESCGFNVHARALHLKADRFTVYRVFATLPEKAE</sequence>
<organism evidence="1 2">
    <name type="scientific">Pseudaestuariivita atlantica</name>
    <dbReference type="NCBI Taxonomy" id="1317121"/>
    <lineage>
        <taxon>Bacteria</taxon>
        <taxon>Pseudomonadati</taxon>
        <taxon>Pseudomonadota</taxon>
        <taxon>Alphaproteobacteria</taxon>
        <taxon>Rhodobacterales</taxon>
        <taxon>Paracoccaceae</taxon>
        <taxon>Pseudaestuariivita</taxon>
    </lineage>
</organism>
<dbReference type="AlphaFoldDB" id="A0A0L1JSZ2"/>
<name>A0A0L1JSZ2_9RHOB</name>